<dbReference type="InterPro" id="IPR001650">
    <property type="entry name" value="Helicase_C-like"/>
</dbReference>
<feature type="compositionally biased region" description="Basic and acidic residues" evidence="8">
    <location>
        <begin position="26"/>
        <end position="41"/>
    </location>
</feature>
<dbReference type="SUPFAM" id="SSF52540">
    <property type="entry name" value="P-loop containing nucleoside triphosphate hydrolases"/>
    <property type="match status" value="1"/>
</dbReference>
<dbReference type="PROSITE" id="PS51194">
    <property type="entry name" value="HELICASE_CTER"/>
    <property type="match status" value="1"/>
</dbReference>
<dbReference type="EC" id="3.6.4.13" evidence="1"/>
<feature type="compositionally biased region" description="Basic residues" evidence="8">
    <location>
        <begin position="15"/>
        <end position="25"/>
    </location>
</feature>
<keyword evidence="6" id="KW-0067">ATP-binding</keyword>
<dbReference type="GO" id="GO:0016787">
    <property type="term" value="F:hydrolase activity"/>
    <property type="evidence" value="ECO:0007669"/>
    <property type="project" value="UniProtKB-KW"/>
</dbReference>
<dbReference type="Pfam" id="PF21010">
    <property type="entry name" value="HA2_C"/>
    <property type="match status" value="1"/>
</dbReference>
<dbReference type="SMART" id="SM00487">
    <property type="entry name" value="DEXDc"/>
    <property type="match status" value="1"/>
</dbReference>
<dbReference type="Gene3D" id="1.20.120.1080">
    <property type="match status" value="1"/>
</dbReference>
<keyword evidence="12" id="KW-1185">Reference proteome</keyword>
<dbReference type="InterPro" id="IPR002464">
    <property type="entry name" value="DNA/RNA_helicase_DEAH_CS"/>
</dbReference>
<dbReference type="PANTHER" id="PTHR18934:SF118">
    <property type="entry name" value="ATP-DEPENDENT RNA HELICASE DHX33"/>
    <property type="match status" value="1"/>
</dbReference>
<dbReference type="Pfam" id="PF00270">
    <property type="entry name" value="DEAD"/>
    <property type="match status" value="1"/>
</dbReference>
<dbReference type="InterPro" id="IPR011545">
    <property type="entry name" value="DEAD/DEAH_box_helicase_dom"/>
</dbReference>
<evidence type="ECO:0000313" key="12">
    <source>
        <dbReference type="Proteomes" id="UP000292447"/>
    </source>
</evidence>
<evidence type="ECO:0000256" key="1">
    <source>
        <dbReference type="ARBA" id="ARBA00012552"/>
    </source>
</evidence>
<evidence type="ECO:0000256" key="2">
    <source>
        <dbReference type="ARBA" id="ARBA00022664"/>
    </source>
</evidence>
<dbReference type="InterPro" id="IPR007502">
    <property type="entry name" value="Helicase-assoc_dom"/>
</dbReference>
<evidence type="ECO:0000313" key="11">
    <source>
        <dbReference type="EMBL" id="QBM89064.1"/>
    </source>
</evidence>
<evidence type="ECO:0000259" key="10">
    <source>
        <dbReference type="PROSITE" id="PS51194"/>
    </source>
</evidence>
<gene>
    <name evidence="11" type="primary">MPUL0D01240</name>
    <name evidence="11" type="ORF">METSCH_D01240</name>
</gene>
<evidence type="ECO:0000256" key="5">
    <source>
        <dbReference type="ARBA" id="ARBA00022806"/>
    </source>
</evidence>
<evidence type="ECO:0000256" key="3">
    <source>
        <dbReference type="ARBA" id="ARBA00022741"/>
    </source>
</evidence>
<organism evidence="11 12">
    <name type="scientific">Metschnikowia aff. pulcherrima</name>
    <dbReference type="NCBI Taxonomy" id="2163413"/>
    <lineage>
        <taxon>Eukaryota</taxon>
        <taxon>Fungi</taxon>
        <taxon>Dikarya</taxon>
        <taxon>Ascomycota</taxon>
        <taxon>Saccharomycotina</taxon>
        <taxon>Pichiomycetes</taxon>
        <taxon>Metschnikowiaceae</taxon>
        <taxon>Metschnikowia</taxon>
    </lineage>
</organism>
<dbReference type="CDD" id="cd17917">
    <property type="entry name" value="DEXHc_RHA-like"/>
    <property type="match status" value="1"/>
</dbReference>
<name>A0A4P6XT75_9ASCO</name>
<keyword evidence="4" id="KW-0378">Hydrolase</keyword>
<dbReference type="EMBL" id="CP034459">
    <property type="protein sequence ID" value="QBM89064.1"/>
    <property type="molecule type" value="Genomic_DNA"/>
</dbReference>
<feature type="region of interest" description="Disordered" evidence="8">
    <location>
        <begin position="1"/>
        <end position="69"/>
    </location>
</feature>
<dbReference type="Pfam" id="PF07717">
    <property type="entry name" value="OB_NTP_bind"/>
    <property type="match status" value="1"/>
</dbReference>
<dbReference type="InterPro" id="IPR027417">
    <property type="entry name" value="P-loop_NTPase"/>
</dbReference>
<reference evidence="12" key="1">
    <citation type="submission" date="2019-03" db="EMBL/GenBank/DDBJ databases">
        <title>Snf2 controls pulcherriminic acid biosynthesis and connects pigmentation and antifungal activity of the yeast Metschnikowia pulcherrima.</title>
        <authorList>
            <person name="Gore-Lloyd D."/>
            <person name="Sumann I."/>
            <person name="Brachmann A.O."/>
            <person name="Schneeberger K."/>
            <person name="Ortiz-Merino R.A."/>
            <person name="Moreno-Beltran M."/>
            <person name="Schlaefli M."/>
            <person name="Kirner P."/>
            <person name="Santos Kron A."/>
            <person name="Wolfe K.H."/>
            <person name="Piel J."/>
            <person name="Ahrens C.H."/>
            <person name="Henk D."/>
            <person name="Freimoser F.M."/>
        </authorList>
    </citation>
    <scope>NUCLEOTIDE SEQUENCE [LARGE SCALE GENOMIC DNA]</scope>
    <source>
        <strain evidence="12">APC 1.2</strain>
    </source>
</reference>
<dbReference type="SMART" id="SM00847">
    <property type="entry name" value="HA2"/>
    <property type="match status" value="1"/>
</dbReference>
<feature type="domain" description="Helicase ATP-binding" evidence="9">
    <location>
        <begin position="187"/>
        <end position="349"/>
    </location>
</feature>
<dbReference type="FunFam" id="3.40.50.300:FF:000145">
    <property type="entry name" value="probable ATP-dependent RNA helicase DHX40"/>
    <property type="match status" value="1"/>
</dbReference>
<dbReference type="FunFam" id="3.40.50.300:FF:000615">
    <property type="entry name" value="pre-mRNA-splicing factor ATP-dependent RNA helicase DEAH7"/>
    <property type="match status" value="1"/>
</dbReference>
<evidence type="ECO:0000256" key="4">
    <source>
        <dbReference type="ARBA" id="ARBA00022801"/>
    </source>
</evidence>
<dbReference type="SMART" id="SM00490">
    <property type="entry name" value="HELICc"/>
    <property type="match status" value="1"/>
</dbReference>
<keyword evidence="2" id="KW-0507">mRNA processing</keyword>
<dbReference type="CDD" id="cd18791">
    <property type="entry name" value="SF2_C_RHA"/>
    <property type="match status" value="1"/>
</dbReference>
<sequence>MSNNPENHAADGSAAKKRKRKRSKKVQQEKLEPIFVEDVRVNRTNKKTKFDQDEQDEAKEFTSLEQNNDALTIKEKGTLRFVGENRDYESNEENTQERLEVEEPLTEDKHHLPSKIDRLKPKKAGSVKKKTIFFDGEDEDDEDEDDEEGRAFRISQGISRGSLAKKSEELLEIRKRLPIYQHKDKILDYVLRNQVTVIIGETGSGKSTQIPQFLMPMNKKKIAVTQPRRVAAASLASRVSEEYGCVVGQEVGYQVRFSNLTSNRTKLNYLTDGMLIRELMLDSTLSKYSTIVIDEAHERTVLTDLILGFLKQLILNKKRKDLKVIVMSATLNADLFSQFFDNAPILYIEGKMYPVSRHYLSESSEDIVDTMIKTVVQLNMSEQEGDVLCFLPGQEEIDNCVSILNTLAPELPKEAPLIVALPLYAALSPGQQLKIFEKLNGRKRKVILATNIAETSITVSGVKYVIDSGLRKVKVWKHQLGLSSLLTTPISQASAKQRAGRAGRESAGKVFRLYSEKLFLNKLPKQQESEILRNDIILPVLTLKKMGVDDLLNWSWLEHPGRESILSALNTLYALGALDNAGAVTPLGIKMAVLPLPPALSAVLISALEMGVLQDVIDIVSCLSVENVILNVGGNGELRDEINMRRRQYCPLGIRLGDLIALKEYFDHFKKLDEQKSNVELKFWCKDMFFSYKGFRNVMKVRKQLTEYMTTTIKQDDSITQHTRETQLKNLQMQLKNDENYSDDEDVFDKLLRLMNIEKILKAFLKGFALNTAIGMPDRSFRTCATGQLISIHPSSNLFGKSNMDAVMFIEYVYTAKAYGRNCSKIELGWLQEVAPHLLGGSKININE</sequence>
<keyword evidence="3" id="KW-0547">Nucleotide-binding</keyword>
<evidence type="ECO:0000256" key="6">
    <source>
        <dbReference type="ARBA" id="ARBA00022840"/>
    </source>
</evidence>
<dbReference type="Pfam" id="PF00271">
    <property type="entry name" value="Helicase_C"/>
    <property type="match status" value="1"/>
</dbReference>
<dbReference type="PROSITE" id="PS00690">
    <property type="entry name" value="DEAH_ATP_HELICASE"/>
    <property type="match status" value="1"/>
</dbReference>
<dbReference type="Proteomes" id="UP000292447">
    <property type="component" value="Chromosome IV"/>
</dbReference>
<dbReference type="GO" id="GO:0003724">
    <property type="term" value="F:RNA helicase activity"/>
    <property type="evidence" value="ECO:0007669"/>
    <property type="project" value="UniProtKB-EC"/>
</dbReference>
<evidence type="ECO:0000259" key="9">
    <source>
        <dbReference type="PROSITE" id="PS51192"/>
    </source>
</evidence>
<dbReference type="PANTHER" id="PTHR18934">
    <property type="entry name" value="ATP-DEPENDENT RNA HELICASE"/>
    <property type="match status" value="1"/>
</dbReference>
<dbReference type="STRING" id="2163413.A0A4P6XT75"/>
<comment type="catalytic activity">
    <reaction evidence="7">
        <text>ATP + H2O = ADP + phosphate + H(+)</text>
        <dbReference type="Rhea" id="RHEA:13065"/>
        <dbReference type="ChEBI" id="CHEBI:15377"/>
        <dbReference type="ChEBI" id="CHEBI:15378"/>
        <dbReference type="ChEBI" id="CHEBI:30616"/>
        <dbReference type="ChEBI" id="CHEBI:43474"/>
        <dbReference type="ChEBI" id="CHEBI:456216"/>
        <dbReference type="EC" id="3.6.4.13"/>
    </reaction>
</comment>
<keyword evidence="5 11" id="KW-0347">Helicase</keyword>
<dbReference type="InterPro" id="IPR014001">
    <property type="entry name" value="Helicase_ATP-bd"/>
</dbReference>
<dbReference type="GO" id="GO:0006397">
    <property type="term" value="P:mRNA processing"/>
    <property type="evidence" value="ECO:0007669"/>
    <property type="project" value="UniProtKB-KW"/>
</dbReference>
<proteinExistence type="predicted"/>
<accession>A0A4P6XT75</accession>
<dbReference type="AlphaFoldDB" id="A0A4P6XT75"/>
<evidence type="ECO:0000256" key="8">
    <source>
        <dbReference type="SAM" id="MobiDB-lite"/>
    </source>
</evidence>
<dbReference type="InterPro" id="IPR048333">
    <property type="entry name" value="HA2_WH"/>
</dbReference>
<feature type="compositionally biased region" description="Basic and acidic residues" evidence="8">
    <location>
        <begin position="48"/>
        <end position="62"/>
    </location>
</feature>
<evidence type="ECO:0000256" key="7">
    <source>
        <dbReference type="ARBA" id="ARBA00047984"/>
    </source>
</evidence>
<dbReference type="InterPro" id="IPR011709">
    <property type="entry name" value="DEAD-box_helicase_OB_fold"/>
</dbReference>
<protein>
    <recommendedName>
        <fullName evidence="1">RNA helicase</fullName>
        <ecNumber evidence="1">3.6.4.13</ecNumber>
    </recommendedName>
</protein>
<dbReference type="PROSITE" id="PS51192">
    <property type="entry name" value="HELICASE_ATP_BIND_1"/>
    <property type="match status" value="1"/>
</dbReference>
<dbReference type="GO" id="GO:0045943">
    <property type="term" value="P:positive regulation of transcription by RNA polymerase I"/>
    <property type="evidence" value="ECO:0007669"/>
    <property type="project" value="TreeGrafter"/>
</dbReference>
<dbReference type="GO" id="GO:0005730">
    <property type="term" value="C:nucleolus"/>
    <property type="evidence" value="ECO:0007669"/>
    <property type="project" value="TreeGrafter"/>
</dbReference>
<dbReference type="GO" id="GO:0003725">
    <property type="term" value="F:double-stranded RNA binding"/>
    <property type="evidence" value="ECO:0007669"/>
    <property type="project" value="TreeGrafter"/>
</dbReference>
<feature type="region of interest" description="Disordered" evidence="8">
    <location>
        <begin position="84"/>
        <end position="103"/>
    </location>
</feature>
<dbReference type="GO" id="GO:1990904">
    <property type="term" value="C:ribonucleoprotein complex"/>
    <property type="evidence" value="ECO:0007669"/>
    <property type="project" value="UniProtKB-ARBA"/>
</dbReference>
<dbReference type="Pfam" id="PF04408">
    <property type="entry name" value="WHD_HA2"/>
    <property type="match status" value="1"/>
</dbReference>
<feature type="domain" description="Helicase C-terminal" evidence="10">
    <location>
        <begin position="366"/>
        <end position="544"/>
    </location>
</feature>
<dbReference type="Gene3D" id="3.40.50.300">
    <property type="entry name" value="P-loop containing nucleotide triphosphate hydrolases"/>
    <property type="match status" value="2"/>
</dbReference>
<dbReference type="GO" id="GO:0005524">
    <property type="term" value="F:ATP binding"/>
    <property type="evidence" value="ECO:0007669"/>
    <property type="project" value="UniProtKB-KW"/>
</dbReference>